<proteinExistence type="predicted"/>
<organism evidence="2 3">
    <name type="scientific">Actinia tenebrosa</name>
    <name type="common">Australian red waratah sea anemone</name>
    <dbReference type="NCBI Taxonomy" id="6105"/>
    <lineage>
        <taxon>Eukaryota</taxon>
        <taxon>Metazoa</taxon>
        <taxon>Cnidaria</taxon>
        <taxon>Anthozoa</taxon>
        <taxon>Hexacorallia</taxon>
        <taxon>Actiniaria</taxon>
        <taxon>Actiniidae</taxon>
        <taxon>Actinia</taxon>
    </lineage>
</organism>
<dbReference type="Proteomes" id="UP000515163">
    <property type="component" value="Unplaced"/>
</dbReference>
<evidence type="ECO:0000256" key="1">
    <source>
        <dbReference type="SAM" id="MobiDB-lite"/>
    </source>
</evidence>
<protein>
    <submittedName>
        <fullName evidence="3">Uncharacterized protein LOC116306621</fullName>
    </submittedName>
</protein>
<evidence type="ECO:0000313" key="2">
    <source>
        <dbReference type="Proteomes" id="UP000515163"/>
    </source>
</evidence>
<accession>A0A6P8IZE7</accession>
<dbReference type="AlphaFoldDB" id="A0A6P8IZE7"/>
<dbReference type="OrthoDB" id="10259112at2759"/>
<gene>
    <name evidence="3" type="primary">LOC116306621</name>
</gene>
<dbReference type="InParanoid" id="A0A6P8IZE7"/>
<dbReference type="RefSeq" id="XP_031572564.1">
    <property type="nucleotide sequence ID" value="XM_031716704.1"/>
</dbReference>
<name>A0A6P8IZE7_ACTTE</name>
<evidence type="ECO:0000313" key="3">
    <source>
        <dbReference type="RefSeq" id="XP_031572564.1"/>
    </source>
</evidence>
<reference evidence="3" key="1">
    <citation type="submission" date="2025-08" db="UniProtKB">
        <authorList>
            <consortium name="RefSeq"/>
        </authorList>
    </citation>
    <scope>IDENTIFICATION</scope>
    <source>
        <tissue evidence="3">Tentacle</tissue>
    </source>
</reference>
<feature type="region of interest" description="Disordered" evidence="1">
    <location>
        <begin position="66"/>
        <end position="101"/>
    </location>
</feature>
<sequence>MKRRRFVADTYVIEVAVRQGDPGELYEDGHHKVYVRREGSVEGPLSPVKIKELVLQNIKEVLNERKRKRIDESLDETTKEQSTGPKDKTPTNQQPIKKAKLSPIVFDLKDTDRVI</sequence>
<keyword evidence="2" id="KW-1185">Reference proteome</keyword>
<dbReference type="GeneID" id="116306621"/>
<dbReference type="KEGG" id="aten:116306621"/>
<feature type="compositionally biased region" description="Basic and acidic residues" evidence="1">
    <location>
        <begin position="66"/>
        <end position="89"/>
    </location>
</feature>